<dbReference type="KEGG" id="blac:94352749"/>
<dbReference type="GeneID" id="94352749"/>
<accession>A0A976FIU3</accession>
<gene>
    <name evidence="1" type="ORF">CCR75_009031</name>
</gene>
<evidence type="ECO:0000313" key="1">
    <source>
        <dbReference type="EMBL" id="TDH67341.1"/>
    </source>
</evidence>
<dbReference type="EMBL" id="SHOA02000006">
    <property type="protein sequence ID" value="TDH67341.1"/>
    <property type="molecule type" value="Genomic_DNA"/>
</dbReference>
<proteinExistence type="predicted"/>
<dbReference type="RefSeq" id="XP_067816840.1">
    <property type="nucleotide sequence ID" value="XM_067967078.1"/>
</dbReference>
<dbReference type="AlphaFoldDB" id="A0A976FIU3"/>
<sequence>MNDNTTLLRRFYCRFIHGDVPGFRQRLVFGITAFIMENLSLSIDILNLLGHGSIQSSFAYDNTTECFVG</sequence>
<comment type="caution">
    <text evidence="1">The sequence shown here is derived from an EMBL/GenBank/DDBJ whole genome shotgun (WGS) entry which is preliminary data.</text>
</comment>
<keyword evidence="2" id="KW-1185">Reference proteome</keyword>
<evidence type="ECO:0000313" key="2">
    <source>
        <dbReference type="Proteomes" id="UP000294530"/>
    </source>
</evidence>
<dbReference type="Proteomes" id="UP000294530">
    <property type="component" value="Unassembled WGS sequence"/>
</dbReference>
<name>A0A976FIU3_BRELC</name>
<reference evidence="1 2" key="1">
    <citation type="journal article" date="2021" name="Genome Biol.">
        <title>AFLAP: assembly-free linkage analysis pipeline using k-mers from genome sequencing data.</title>
        <authorList>
            <person name="Fletcher K."/>
            <person name="Zhang L."/>
            <person name="Gil J."/>
            <person name="Han R."/>
            <person name="Cavanaugh K."/>
            <person name="Michelmore R."/>
        </authorList>
    </citation>
    <scope>NUCLEOTIDE SEQUENCE [LARGE SCALE GENOMIC DNA]</scope>
    <source>
        <strain evidence="1 2">SF5</strain>
    </source>
</reference>
<protein>
    <submittedName>
        <fullName evidence="1">Uncharacterized protein</fullName>
    </submittedName>
</protein>
<organism evidence="1 2">
    <name type="scientific">Bremia lactucae</name>
    <name type="common">Lettuce downy mildew</name>
    <dbReference type="NCBI Taxonomy" id="4779"/>
    <lineage>
        <taxon>Eukaryota</taxon>
        <taxon>Sar</taxon>
        <taxon>Stramenopiles</taxon>
        <taxon>Oomycota</taxon>
        <taxon>Peronosporomycetes</taxon>
        <taxon>Peronosporales</taxon>
        <taxon>Peronosporaceae</taxon>
        <taxon>Bremia</taxon>
    </lineage>
</organism>